<dbReference type="SUPFAM" id="SSF53822">
    <property type="entry name" value="Periplasmic binding protein-like I"/>
    <property type="match status" value="1"/>
</dbReference>
<dbReference type="CDD" id="cd01536">
    <property type="entry name" value="PBP1_ABC_sugar_binding-like"/>
    <property type="match status" value="1"/>
</dbReference>
<comment type="caution">
    <text evidence="6">The sequence shown here is derived from an EMBL/GenBank/DDBJ whole genome shotgun (WGS) entry which is preliminary data.</text>
</comment>
<name>A0ABY2XE68_9RHOB</name>
<dbReference type="InterPro" id="IPR028082">
    <property type="entry name" value="Peripla_BP_I"/>
</dbReference>
<dbReference type="InterPro" id="IPR025997">
    <property type="entry name" value="SBP_2_dom"/>
</dbReference>
<proteinExistence type="inferred from homology"/>
<evidence type="ECO:0000259" key="5">
    <source>
        <dbReference type="Pfam" id="PF13407"/>
    </source>
</evidence>
<gene>
    <name evidence="6" type="ORF">FGK64_05010</name>
</gene>
<dbReference type="PANTHER" id="PTHR46847:SF1">
    <property type="entry name" value="D-ALLOSE-BINDING PERIPLASMIC PROTEIN-RELATED"/>
    <property type="match status" value="1"/>
</dbReference>
<feature type="domain" description="Periplasmic binding protein" evidence="5">
    <location>
        <begin position="48"/>
        <end position="302"/>
    </location>
</feature>
<feature type="signal peptide" evidence="4">
    <location>
        <begin position="1"/>
        <end position="28"/>
    </location>
</feature>
<keyword evidence="7" id="KW-1185">Reference proteome</keyword>
<evidence type="ECO:0000256" key="3">
    <source>
        <dbReference type="ARBA" id="ARBA00022729"/>
    </source>
</evidence>
<evidence type="ECO:0000313" key="7">
    <source>
        <dbReference type="Proteomes" id="UP001191082"/>
    </source>
</evidence>
<evidence type="ECO:0000256" key="4">
    <source>
        <dbReference type="SAM" id="SignalP"/>
    </source>
</evidence>
<dbReference type="RefSeq" id="WP_138862668.1">
    <property type="nucleotide sequence ID" value="NZ_VCPC01000001.1"/>
</dbReference>
<comment type="subcellular location">
    <subcellularLocation>
        <location evidence="1">Cell envelope</location>
    </subcellularLocation>
</comment>
<dbReference type="EMBL" id="VCPC01000001">
    <property type="protein sequence ID" value="TMV15321.1"/>
    <property type="molecule type" value="Genomic_DNA"/>
</dbReference>
<protein>
    <submittedName>
        <fullName evidence="6">Sugar ABC transporter substrate-binding protein</fullName>
    </submittedName>
</protein>
<keyword evidence="3 4" id="KW-0732">Signal</keyword>
<sequence>MKLRLTGRLATLTGLMCGAIGMAAPAMAERPDDGLFDIYSSAFEGKTVAFVPISANYDLTEGWIAALEHSAERLGYELQIRDPNWNIDAGAQALEQFISEKPDILIFQNNDMHAYTKLVQRAMAADINVIQMNLKTPVNSDAFIGGDWYQVGADEAMEAVRLCGEGTSGKVAIIQGPVTSPPSLLGVAGIEDTLAEHPNITIVANQAADWDASKAHAIASTLIKQHPDLCAFVGLWDNMDIGAAAAVREAGLADKIKVITEGGGHQKSGCDNIKNGMFASYVKVDTRDQAKQLASAVETLLQVSPEPGSQPFGLYTANQLLTPETVADTDCWTVDQVRSGG</sequence>
<dbReference type="Proteomes" id="UP001191082">
    <property type="component" value="Unassembled WGS sequence"/>
</dbReference>
<comment type="similarity">
    <text evidence="2">Belongs to the bacterial solute-binding protein 2 family.</text>
</comment>
<dbReference type="Gene3D" id="3.40.50.2300">
    <property type="match status" value="2"/>
</dbReference>
<evidence type="ECO:0000313" key="6">
    <source>
        <dbReference type="EMBL" id="TMV15321.1"/>
    </source>
</evidence>
<evidence type="ECO:0000256" key="2">
    <source>
        <dbReference type="ARBA" id="ARBA00007639"/>
    </source>
</evidence>
<organism evidence="6 7">
    <name type="scientific">Arenibacterium halophilum</name>
    <dbReference type="NCBI Taxonomy" id="2583821"/>
    <lineage>
        <taxon>Bacteria</taxon>
        <taxon>Pseudomonadati</taxon>
        <taxon>Pseudomonadota</taxon>
        <taxon>Alphaproteobacteria</taxon>
        <taxon>Rhodobacterales</taxon>
        <taxon>Paracoccaceae</taxon>
        <taxon>Arenibacterium</taxon>
    </lineage>
</organism>
<evidence type="ECO:0000256" key="1">
    <source>
        <dbReference type="ARBA" id="ARBA00004196"/>
    </source>
</evidence>
<reference evidence="6 7" key="1">
    <citation type="submission" date="2019-05" db="EMBL/GenBank/DDBJ databases">
        <title>Marivita sp. nov. isolated from sea sediment.</title>
        <authorList>
            <person name="Kim W."/>
        </authorList>
    </citation>
    <scope>NUCLEOTIDE SEQUENCE [LARGE SCALE GENOMIC DNA]</scope>
    <source>
        <strain evidence="6 7">CAU 1492</strain>
    </source>
</reference>
<feature type="chain" id="PRO_5046760629" evidence="4">
    <location>
        <begin position="29"/>
        <end position="341"/>
    </location>
</feature>
<dbReference type="PANTHER" id="PTHR46847">
    <property type="entry name" value="D-ALLOSE-BINDING PERIPLASMIC PROTEIN-RELATED"/>
    <property type="match status" value="1"/>
</dbReference>
<dbReference type="Pfam" id="PF13407">
    <property type="entry name" value="Peripla_BP_4"/>
    <property type="match status" value="1"/>
</dbReference>
<accession>A0ABY2XE68</accession>